<feature type="non-terminal residue" evidence="2">
    <location>
        <position position="120"/>
    </location>
</feature>
<evidence type="ECO:0000313" key="2">
    <source>
        <dbReference type="EMBL" id="JAT13100.1"/>
    </source>
</evidence>
<proteinExistence type="predicted"/>
<feature type="compositionally biased region" description="Basic and acidic residues" evidence="1">
    <location>
        <begin position="56"/>
        <end position="73"/>
    </location>
</feature>
<gene>
    <name evidence="2" type="ORF">g.50501</name>
</gene>
<sequence length="120" mass="13477">LDATTGGPEALSVTGVFGGDAIQGKSFRVVFVIPERRPGGQVVGDTGDSDEEQEEHEYYVEHEERVEEHELHGYKARTLSRPRTPRALALITLHSACNRHISMWSESRMWKSQQISVRST</sequence>
<reference evidence="2" key="1">
    <citation type="submission" date="2015-11" db="EMBL/GenBank/DDBJ databases">
        <title>De novo transcriptome assembly of four potential Pierce s Disease insect vectors from Arizona vineyards.</title>
        <authorList>
            <person name="Tassone E.E."/>
        </authorList>
    </citation>
    <scope>NUCLEOTIDE SEQUENCE</scope>
</reference>
<accession>A0A1B6KNT6</accession>
<feature type="region of interest" description="Disordered" evidence="1">
    <location>
        <begin position="38"/>
        <end position="78"/>
    </location>
</feature>
<protein>
    <submittedName>
        <fullName evidence="2">Uncharacterized protein</fullName>
    </submittedName>
</protein>
<dbReference type="AlphaFoldDB" id="A0A1B6KNT6"/>
<evidence type="ECO:0000256" key="1">
    <source>
        <dbReference type="SAM" id="MobiDB-lite"/>
    </source>
</evidence>
<organism evidence="2">
    <name type="scientific">Graphocephala atropunctata</name>
    <dbReference type="NCBI Taxonomy" id="36148"/>
    <lineage>
        <taxon>Eukaryota</taxon>
        <taxon>Metazoa</taxon>
        <taxon>Ecdysozoa</taxon>
        <taxon>Arthropoda</taxon>
        <taxon>Hexapoda</taxon>
        <taxon>Insecta</taxon>
        <taxon>Pterygota</taxon>
        <taxon>Neoptera</taxon>
        <taxon>Paraneoptera</taxon>
        <taxon>Hemiptera</taxon>
        <taxon>Auchenorrhyncha</taxon>
        <taxon>Membracoidea</taxon>
        <taxon>Cicadellidae</taxon>
        <taxon>Cicadellinae</taxon>
        <taxon>Cicadellini</taxon>
        <taxon>Graphocephala</taxon>
    </lineage>
</organism>
<feature type="non-terminal residue" evidence="2">
    <location>
        <position position="1"/>
    </location>
</feature>
<dbReference type="EMBL" id="GEBQ01026877">
    <property type="protein sequence ID" value="JAT13100.1"/>
    <property type="molecule type" value="Transcribed_RNA"/>
</dbReference>
<name>A0A1B6KNT6_9HEMI</name>